<organism evidence="1">
    <name type="scientific">marine sediment metagenome</name>
    <dbReference type="NCBI Taxonomy" id="412755"/>
    <lineage>
        <taxon>unclassified sequences</taxon>
        <taxon>metagenomes</taxon>
        <taxon>ecological metagenomes</taxon>
    </lineage>
</organism>
<name>A0A0F9TAR9_9ZZZZ</name>
<dbReference type="AlphaFoldDB" id="A0A0F9TAR9"/>
<gene>
    <name evidence="1" type="ORF">LCGC14_0414770</name>
</gene>
<protein>
    <recommendedName>
        <fullName evidence="2">Tail sheath protein subtilisin-like domain-containing protein</fullName>
    </recommendedName>
</protein>
<proteinExistence type="predicted"/>
<sequence length="661" mass="68986">MAGFIRRFPFFPGTEVITAIEGVIIVDQAPPGQVEGGDTGVVAVLGEYADMTFAVKISASGVATTDPRAAEIIGAQDLQDKAGGFDEFLGEFGGSMGNGFVEVRNKRFQRLMIVPVDILTPAAGSQGTLRVWRELPTNQTVLISIGIVPTSAALVQASRQFASGANRARLAARVGFTDLIDRVNATDGSATTAASAVVQVFTSATGNFIVNGVLEGDAVVLGVIGTSINSGTFRVVSVDSATALTVEQQDGAAFVLTTESAIPYRVEPGSNADSGPGANQLSEAAGYDALARPLDATLATGTELTPAVVPPVGTAGSWDSLSGLTAKVHPSTPLTFEAALHAVNAAASATIDARYQAAFDALLSDDFPERDINIVVAARKSDTIRTKMESHVLVASERGLTRRGISSPPINQLTLATVLGDTGNGVGSTRDERLDYAWPGCVTSVPEAVGFSIATSDGKTTSDGLLDVTDDTWLASVESVLPPERNPAQSAPPVPTVLSPVVGFARGTPKLDISGYTQLRARGIVGLRFDKTIGPHFQSGITTSLISGEKNIFRRRMADFLQDAIAARLVQLSKLPLTQQNKDDMITELDAFLVDLQSPDNPSAQRIGSFSNNDVSGNTAATRANNIHVIITKVQLVPTGDFIVLQTDIGTGVVITQALAA</sequence>
<reference evidence="1" key="1">
    <citation type="journal article" date="2015" name="Nature">
        <title>Complex archaea that bridge the gap between prokaryotes and eukaryotes.</title>
        <authorList>
            <person name="Spang A."/>
            <person name="Saw J.H."/>
            <person name="Jorgensen S.L."/>
            <person name="Zaremba-Niedzwiedzka K."/>
            <person name="Martijn J."/>
            <person name="Lind A.E."/>
            <person name="van Eijk R."/>
            <person name="Schleper C."/>
            <person name="Guy L."/>
            <person name="Ettema T.J."/>
        </authorList>
    </citation>
    <scope>NUCLEOTIDE SEQUENCE</scope>
</reference>
<accession>A0A0F9TAR9</accession>
<comment type="caution">
    <text evidence="1">The sequence shown here is derived from an EMBL/GenBank/DDBJ whole genome shotgun (WGS) entry which is preliminary data.</text>
</comment>
<evidence type="ECO:0000313" key="1">
    <source>
        <dbReference type="EMBL" id="KKN72082.1"/>
    </source>
</evidence>
<evidence type="ECO:0008006" key="2">
    <source>
        <dbReference type="Google" id="ProtNLM"/>
    </source>
</evidence>
<dbReference type="EMBL" id="LAZR01000370">
    <property type="protein sequence ID" value="KKN72082.1"/>
    <property type="molecule type" value="Genomic_DNA"/>
</dbReference>